<dbReference type="AlphaFoldDB" id="A0A081NWM9"/>
<keyword evidence="3" id="KW-1185">Reference proteome</keyword>
<accession>A0A081NWM9</accession>
<proteinExistence type="predicted"/>
<evidence type="ECO:0000259" key="1">
    <source>
        <dbReference type="PROSITE" id="PS50943"/>
    </source>
</evidence>
<dbReference type="GO" id="GO:0003677">
    <property type="term" value="F:DNA binding"/>
    <property type="evidence" value="ECO:0007669"/>
    <property type="project" value="InterPro"/>
</dbReference>
<comment type="caution">
    <text evidence="2">The sequence shown here is derived from an EMBL/GenBank/DDBJ whole genome shotgun (WGS) entry which is preliminary data.</text>
</comment>
<gene>
    <name evidence="2" type="ORF">ET33_21110</name>
</gene>
<feature type="domain" description="HTH cro/C1-type" evidence="1">
    <location>
        <begin position="12"/>
        <end position="49"/>
    </location>
</feature>
<dbReference type="EMBL" id="JNVM01000031">
    <property type="protein sequence ID" value="KEQ22852.1"/>
    <property type="molecule type" value="Genomic_DNA"/>
</dbReference>
<reference evidence="2 3" key="1">
    <citation type="submission" date="2014-06" db="EMBL/GenBank/DDBJ databases">
        <title>Draft genome sequence of Paenibacillus sp. MSt1.</title>
        <authorList>
            <person name="Aw Y.K."/>
            <person name="Ong K.S."/>
            <person name="Gan H.M."/>
            <person name="Lee S.M."/>
        </authorList>
    </citation>
    <scope>NUCLEOTIDE SEQUENCE [LARGE SCALE GENOMIC DNA]</scope>
    <source>
        <strain evidence="2 3">MSt1</strain>
    </source>
</reference>
<dbReference type="CDD" id="cd00093">
    <property type="entry name" value="HTH_XRE"/>
    <property type="match status" value="1"/>
</dbReference>
<sequence length="78" mass="9434">MFMTADHISQSLREQRIKAGYTQEQLAAYLDMTQSDVSKIENGRKIPDAVTYENWLWRCQNQPQRYEFYYDRRRGQHA</sequence>
<dbReference type="Proteomes" id="UP000028123">
    <property type="component" value="Unassembled WGS sequence"/>
</dbReference>
<evidence type="ECO:0000313" key="2">
    <source>
        <dbReference type="EMBL" id="KEQ22852.1"/>
    </source>
</evidence>
<dbReference type="InterPro" id="IPR001387">
    <property type="entry name" value="Cro/C1-type_HTH"/>
</dbReference>
<evidence type="ECO:0000313" key="3">
    <source>
        <dbReference type="Proteomes" id="UP000028123"/>
    </source>
</evidence>
<name>A0A081NWM9_9BACL</name>
<dbReference type="InterPro" id="IPR010982">
    <property type="entry name" value="Lambda_DNA-bd_dom_sf"/>
</dbReference>
<organism evidence="2 3">
    <name type="scientific">Paenibacillus tyrfis</name>
    <dbReference type="NCBI Taxonomy" id="1501230"/>
    <lineage>
        <taxon>Bacteria</taxon>
        <taxon>Bacillati</taxon>
        <taxon>Bacillota</taxon>
        <taxon>Bacilli</taxon>
        <taxon>Bacillales</taxon>
        <taxon>Paenibacillaceae</taxon>
        <taxon>Paenibacillus</taxon>
    </lineage>
</organism>
<dbReference type="OrthoDB" id="2381879at2"/>
<dbReference type="PROSITE" id="PS50943">
    <property type="entry name" value="HTH_CROC1"/>
    <property type="match status" value="1"/>
</dbReference>
<dbReference type="Gene3D" id="1.10.260.40">
    <property type="entry name" value="lambda repressor-like DNA-binding domains"/>
    <property type="match status" value="1"/>
</dbReference>
<dbReference type="Pfam" id="PF01381">
    <property type="entry name" value="HTH_3"/>
    <property type="match status" value="1"/>
</dbReference>
<dbReference type="SUPFAM" id="SSF47413">
    <property type="entry name" value="lambda repressor-like DNA-binding domains"/>
    <property type="match status" value="1"/>
</dbReference>
<protein>
    <recommendedName>
        <fullName evidence="1">HTH cro/C1-type domain-containing protein</fullName>
    </recommendedName>
</protein>